<keyword evidence="8" id="KW-1185">Reference proteome</keyword>
<evidence type="ECO:0000256" key="2">
    <source>
        <dbReference type="ARBA" id="ARBA00005582"/>
    </source>
</evidence>
<organism evidence="7 8">
    <name type="scientific">Streptomyces litchfieldiae</name>
    <dbReference type="NCBI Taxonomy" id="3075543"/>
    <lineage>
        <taxon>Bacteria</taxon>
        <taxon>Bacillati</taxon>
        <taxon>Actinomycetota</taxon>
        <taxon>Actinomycetes</taxon>
        <taxon>Kitasatosporales</taxon>
        <taxon>Streptomycetaceae</taxon>
        <taxon>Streptomyces</taxon>
    </lineage>
</organism>
<evidence type="ECO:0000256" key="3">
    <source>
        <dbReference type="ARBA" id="ARBA00022801"/>
    </source>
</evidence>
<dbReference type="PANTHER" id="PTHR43046:SF12">
    <property type="entry name" value="GDP-MANNOSE MANNOSYL HYDROLASE"/>
    <property type="match status" value="1"/>
</dbReference>
<dbReference type="SUPFAM" id="SSF55811">
    <property type="entry name" value="Nudix"/>
    <property type="match status" value="1"/>
</dbReference>
<gene>
    <name evidence="7" type="ORF">RM590_19675</name>
</gene>
<dbReference type="CDD" id="cd04685">
    <property type="entry name" value="NUDIX_Hydrolase"/>
    <property type="match status" value="1"/>
</dbReference>
<dbReference type="InterPro" id="IPR020084">
    <property type="entry name" value="NUDIX_hydrolase_CS"/>
</dbReference>
<reference evidence="8" key="1">
    <citation type="submission" date="2023-07" db="EMBL/GenBank/DDBJ databases">
        <title>30 novel species of actinomycetes from the DSMZ collection.</title>
        <authorList>
            <person name="Nouioui I."/>
        </authorList>
    </citation>
    <scope>NUCLEOTIDE SEQUENCE [LARGE SCALE GENOMIC DNA]</scope>
    <source>
        <strain evidence="8">DSM 44938</strain>
    </source>
</reference>
<evidence type="ECO:0000256" key="5">
    <source>
        <dbReference type="RuleBase" id="RU003476"/>
    </source>
</evidence>
<dbReference type="Pfam" id="PF00293">
    <property type="entry name" value="NUDIX"/>
    <property type="match status" value="1"/>
</dbReference>
<dbReference type="PROSITE" id="PS51462">
    <property type="entry name" value="NUDIX"/>
    <property type="match status" value="1"/>
</dbReference>
<dbReference type="InterPro" id="IPR015797">
    <property type="entry name" value="NUDIX_hydrolase-like_dom_sf"/>
</dbReference>
<dbReference type="PRINTS" id="PR00502">
    <property type="entry name" value="NUDIXFAMILY"/>
</dbReference>
<dbReference type="InterPro" id="IPR020476">
    <property type="entry name" value="Nudix_hydrolase"/>
</dbReference>
<comment type="similarity">
    <text evidence="2 5">Belongs to the Nudix hydrolase family.</text>
</comment>
<name>A0ABU2MT44_9ACTN</name>
<feature type="domain" description="Nudix hydrolase" evidence="6">
    <location>
        <begin position="5"/>
        <end position="143"/>
    </location>
</feature>
<evidence type="ECO:0000313" key="8">
    <source>
        <dbReference type="Proteomes" id="UP001183246"/>
    </source>
</evidence>
<sequence length="163" mass="18423">MRRRPARRTARVLLLDGAGRLLLFRMTDATPLWMTPGGGIRKHEPPREAAARELWEETGLRVTPDELGPYVAFTEGEADLGWKSGWFEDHYFLHRTAAHEVDTSGMEDRERGNTVGHRWWSVAELAATTDAVIPRGLTPLLTDILAGRTPTEPVRLPWHHAQN</sequence>
<accession>A0ABU2MT44</accession>
<comment type="caution">
    <text evidence="7">The sequence shown here is derived from an EMBL/GenBank/DDBJ whole genome shotgun (WGS) entry which is preliminary data.</text>
</comment>
<evidence type="ECO:0000259" key="6">
    <source>
        <dbReference type="PROSITE" id="PS51462"/>
    </source>
</evidence>
<dbReference type="RefSeq" id="WP_311705936.1">
    <property type="nucleotide sequence ID" value="NZ_JAVREL010000011.1"/>
</dbReference>
<dbReference type="InterPro" id="IPR000086">
    <property type="entry name" value="NUDIX_hydrolase_dom"/>
</dbReference>
<dbReference type="EMBL" id="JAVREL010000011">
    <property type="protein sequence ID" value="MDT0344812.1"/>
    <property type="molecule type" value="Genomic_DNA"/>
</dbReference>
<evidence type="ECO:0000313" key="7">
    <source>
        <dbReference type="EMBL" id="MDT0344812.1"/>
    </source>
</evidence>
<proteinExistence type="inferred from homology"/>
<evidence type="ECO:0000256" key="4">
    <source>
        <dbReference type="ARBA" id="ARBA00022842"/>
    </source>
</evidence>
<dbReference type="Gene3D" id="3.90.79.10">
    <property type="entry name" value="Nucleoside Triphosphate Pyrophosphohydrolase"/>
    <property type="match status" value="1"/>
</dbReference>
<keyword evidence="3 5" id="KW-0378">Hydrolase</keyword>
<evidence type="ECO:0000256" key="1">
    <source>
        <dbReference type="ARBA" id="ARBA00001946"/>
    </source>
</evidence>
<dbReference type="PANTHER" id="PTHR43046">
    <property type="entry name" value="GDP-MANNOSE MANNOSYL HYDROLASE"/>
    <property type="match status" value="1"/>
</dbReference>
<keyword evidence="4" id="KW-0460">Magnesium</keyword>
<dbReference type="Proteomes" id="UP001183246">
    <property type="component" value="Unassembled WGS sequence"/>
</dbReference>
<protein>
    <submittedName>
        <fullName evidence="7">NUDIX domain-containing protein</fullName>
    </submittedName>
</protein>
<comment type="cofactor">
    <cofactor evidence="1">
        <name>Mg(2+)</name>
        <dbReference type="ChEBI" id="CHEBI:18420"/>
    </cofactor>
</comment>
<dbReference type="PROSITE" id="PS00893">
    <property type="entry name" value="NUDIX_BOX"/>
    <property type="match status" value="1"/>
</dbReference>